<evidence type="ECO:0000313" key="3">
    <source>
        <dbReference type="EMBL" id="MBU2665069.1"/>
    </source>
</evidence>
<dbReference type="RefSeq" id="WP_215788306.1">
    <property type="nucleotide sequence ID" value="NZ_JAHKKG010000005.1"/>
</dbReference>
<feature type="domain" description="Activator of Hsp90 ATPase homologue 1/2-like C-terminal" evidence="2">
    <location>
        <begin position="36"/>
        <end position="148"/>
    </location>
</feature>
<dbReference type="Gene3D" id="3.30.530.20">
    <property type="match status" value="1"/>
</dbReference>
<evidence type="ECO:0000259" key="2">
    <source>
        <dbReference type="Pfam" id="PF08327"/>
    </source>
</evidence>
<proteinExistence type="inferred from homology"/>
<keyword evidence="4" id="KW-1185">Reference proteome</keyword>
<organism evidence="3 4">
    <name type="scientific">Paractinoplanes bogorensis</name>
    <dbReference type="NCBI Taxonomy" id="1610840"/>
    <lineage>
        <taxon>Bacteria</taxon>
        <taxon>Bacillati</taxon>
        <taxon>Actinomycetota</taxon>
        <taxon>Actinomycetes</taxon>
        <taxon>Micromonosporales</taxon>
        <taxon>Micromonosporaceae</taxon>
        <taxon>Paractinoplanes</taxon>
    </lineage>
</organism>
<name>A0ABS5YNN1_9ACTN</name>
<comment type="caution">
    <text evidence="3">The sequence shown here is derived from an EMBL/GenBank/DDBJ whole genome shotgun (WGS) entry which is preliminary data.</text>
</comment>
<dbReference type="SUPFAM" id="SSF55961">
    <property type="entry name" value="Bet v1-like"/>
    <property type="match status" value="1"/>
</dbReference>
<evidence type="ECO:0000313" key="4">
    <source>
        <dbReference type="Proteomes" id="UP001519654"/>
    </source>
</evidence>
<gene>
    <name evidence="3" type="ORF">KOI35_16320</name>
</gene>
<dbReference type="InterPro" id="IPR013538">
    <property type="entry name" value="ASHA1/2-like_C"/>
</dbReference>
<reference evidence="3 4" key="1">
    <citation type="submission" date="2021-06" db="EMBL/GenBank/DDBJ databases">
        <title>Actinoplanes lichenicola sp. nov., and Actinoplanes ovalisporus sp. nov., isolated from lichen in Thailand.</title>
        <authorList>
            <person name="Saeng-In P."/>
            <person name="Kanchanasin P."/>
            <person name="Yuki M."/>
            <person name="Kudo T."/>
            <person name="Ohkuma M."/>
            <person name="Phongsopitanun W."/>
            <person name="Tanasupawat S."/>
        </authorList>
    </citation>
    <scope>NUCLEOTIDE SEQUENCE [LARGE SCALE GENOMIC DNA]</scope>
    <source>
        <strain evidence="3 4">NBRC 110975</strain>
    </source>
</reference>
<dbReference type="Proteomes" id="UP001519654">
    <property type="component" value="Unassembled WGS sequence"/>
</dbReference>
<comment type="similarity">
    <text evidence="1">Belongs to the AHA1 family.</text>
</comment>
<accession>A0ABS5YNN1</accession>
<dbReference type="EMBL" id="JAHKKG010000005">
    <property type="protein sequence ID" value="MBU2665069.1"/>
    <property type="molecule type" value="Genomic_DNA"/>
</dbReference>
<dbReference type="CDD" id="cd08899">
    <property type="entry name" value="SRPBCC_CalC_Aha1-like_6"/>
    <property type="match status" value="1"/>
</dbReference>
<evidence type="ECO:0000256" key="1">
    <source>
        <dbReference type="ARBA" id="ARBA00006817"/>
    </source>
</evidence>
<sequence length="216" mass="23511">MFDVDTQISQVRRVLGRSTLEAGEARVSTISQVYDTDIDDLWDVVTSAERIARWFLPIEGDLREGGKYQLIGNASGTITACEKPSRYAATWEFAGQVSWIEVRLSPEGDGTRFELEHVAHVADEWWDQFGPGATGVGWDLGLLGLATYVSDPSTAIDPAAMATWHETPEGQSFLRQSSDLWVEASIADGTDPTAAREAGERTYAFYTGTGPGAEAS</sequence>
<protein>
    <submittedName>
        <fullName evidence="3">SRPBCC family protein</fullName>
    </submittedName>
</protein>
<dbReference type="Pfam" id="PF08327">
    <property type="entry name" value="AHSA1"/>
    <property type="match status" value="1"/>
</dbReference>
<dbReference type="InterPro" id="IPR023393">
    <property type="entry name" value="START-like_dom_sf"/>
</dbReference>